<protein>
    <recommendedName>
        <fullName evidence="7">Lipoprotein</fullName>
    </recommendedName>
</protein>
<dbReference type="PROSITE" id="PS51318">
    <property type="entry name" value="TAT"/>
    <property type="match status" value="1"/>
</dbReference>
<keyword evidence="5" id="KW-1185">Reference proteome</keyword>
<reference evidence="3" key="2">
    <citation type="submission" date="2019-10" db="EMBL/GenBank/DDBJ databases">
        <title>Draft genome sequence of Rhodococcus aetherivorans JCM 14343.</title>
        <authorList>
            <person name="Inoue D."/>
            <person name="Nakazawa M."/>
            <person name="Yamamoto N."/>
            <person name="Sei K."/>
            <person name="Ike M."/>
        </authorList>
    </citation>
    <scope>NUCLEOTIDE SEQUENCE</scope>
    <source>
        <strain evidence="3">JCM 14343</strain>
    </source>
</reference>
<dbReference type="GeneID" id="83621389"/>
<dbReference type="PROSITE" id="PS51257">
    <property type="entry name" value="PROKAR_LIPOPROTEIN"/>
    <property type="match status" value="1"/>
</dbReference>
<accession>A0A0F6VK13</accession>
<evidence type="ECO:0008006" key="7">
    <source>
        <dbReference type="Google" id="ProtNLM"/>
    </source>
</evidence>
<gene>
    <name evidence="4" type="ORF">OCS65_13190</name>
    <name evidence="3" type="ORF">RAJCM14343_3230</name>
</gene>
<reference evidence="3 5" key="1">
    <citation type="journal article" date="2018" name="Biodegradation">
        <title>1,4-Dioxane degradation characteristics of Rhodococcus aetherivorans JCM 14343.</title>
        <authorList>
            <person name="Inoue D."/>
            <person name="Tsunoda T."/>
            <person name="Yamamoto N."/>
            <person name="Ike M."/>
            <person name="Sei K."/>
        </authorList>
    </citation>
    <scope>NUCLEOTIDE SEQUENCE [LARGE SCALE GENOMIC DNA]</scope>
    <source>
        <strain evidence="3 5">JCM 14343</strain>
    </source>
</reference>
<dbReference type="Proteomes" id="UP001163947">
    <property type="component" value="Chromosome"/>
</dbReference>
<accession>A0A059MNZ5</accession>
<accession>N1ME19</accession>
<dbReference type="Proteomes" id="UP000325466">
    <property type="component" value="Unassembled WGS sequence"/>
</dbReference>
<feature type="region of interest" description="Disordered" evidence="1">
    <location>
        <begin position="28"/>
        <end position="56"/>
    </location>
</feature>
<name>A0A059MNZ5_9NOCA</name>
<sequence length="146" mass="14806">MIRPRRTLLAVAVAGATIAALGGCASGGQPAPTGSTTASTQPTTGTGAAAEPSALPGGVTEAQAAELCSQMEAQLQSWRTYTPSMSKPGLNLLVGEWAARNGIDMLALAQDRDRVDTIASAQCPEVRSQALEALQIPTLASALVGF</sequence>
<dbReference type="EMBL" id="BLAH01000089">
    <property type="protein sequence ID" value="GES37970.1"/>
    <property type="molecule type" value="Genomic_DNA"/>
</dbReference>
<dbReference type="EMBL" id="CP106982">
    <property type="protein sequence ID" value="UYF96634.1"/>
    <property type="molecule type" value="Genomic_DNA"/>
</dbReference>
<evidence type="ECO:0000313" key="6">
    <source>
        <dbReference type="Proteomes" id="UP001163947"/>
    </source>
</evidence>
<evidence type="ECO:0000256" key="1">
    <source>
        <dbReference type="SAM" id="MobiDB-lite"/>
    </source>
</evidence>
<feature type="signal peptide" evidence="2">
    <location>
        <begin position="1"/>
        <end position="25"/>
    </location>
</feature>
<dbReference type="RefSeq" id="WP_006947721.1">
    <property type="nucleotide sequence ID" value="NZ_BAAAYP010000024.1"/>
</dbReference>
<keyword evidence="2" id="KW-0732">Signal</keyword>
<organism evidence="4 6">
    <name type="scientific">Rhodococcus aetherivorans</name>
    <dbReference type="NCBI Taxonomy" id="191292"/>
    <lineage>
        <taxon>Bacteria</taxon>
        <taxon>Bacillati</taxon>
        <taxon>Actinomycetota</taxon>
        <taxon>Actinomycetes</taxon>
        <taxon>Mycobacteriales</taxon>
        <taxon>Nocardiaceae</taxon>
        <taxon>Rhodococcus</taxon>
    </lineage>
</organism>
<proteinExistence type="predicted"/>
<reference evidence="4" key="3">
    <citation type="submission" date="2022-09" db="EMBL/GenBank/DDBJ databases">
        <title>The genome sequence of Rhodococcus aetherivorans N1.</title>
        <authorList>
            <person name="Jiang W."/>
        </authorList>
    </citation>
    <scope>NUCLEOTIDE SEQUENCE</scope>
    <source>
        <strain evidence="4">N1</strain>
    </source>
</reference>
<evidence type="ECO:0000256" key="2">
    <source>
        <dbReference type="SAM" id="SignalP"/>
    </source>
</evidence>
<dbReference type="InterPro" id="IPR006311">
    <property type="entry name" value="TAT_signal"/>
</dbReference>
<evidence type="ECO:0000313" key="3">
    <source>
        <dbReference type="EMBL" id="GES37970.1"/>
    </source>
</evidence>
<evidence type="ECO:0000313" key="4">
    <source>
        <dbReference type="EMBL" id="UYF96634.1"/>
    </source>
</evidence>
<feature type="chain" id="PRO_5043859218" description="Lipoprotein" evidence="2">
    <location>
        <begin position="26"/>
        <end position="146"/>
    </location>
</feature>
<feature type="compositionally biased region" description="Low complexity" evidence="1">
    <location>
        <begin position="30"/>
        <end position="54"/>
    </location>
</feature>
<evidence type="ECO:0000313" key="5">
    <source>
        <dbReference type="Proteomes" id="UP000325466"/>
    </source>
</evidence>
<dbReference type="AlphaFoldDB" id="A0A059MNZ5"/>
<dbReference type="KEGG" id="rav:AAT18_15725"/>